<reference evidence="2 3" key="1">
    <citation type="submission" date="2016-10" db="EMBL/GenBank/DDBJ databases">
        <authorList>
            <person name="de Groot N.N."/>
        </authorList>
    </citation>
    <scope>NUCLEOTIDE SEQUENCE [LARGE SCALE GENOMIC DNA]</scope>
    <source>
        <strain evidence="2 3">CPCC 100156</strain>
    </source>
</reference>
<organism evidence="2 3">
    <name type="scientific">Belnapia rosea</name>
    <dbReference type="NCBI Taxonomy" id="938405"/>
    <lineage>
        <taxon>Bacteria</taxon>
        <taxon>Pseudomonadati</taxon>
        <taxon>Pseudomonadota</taxon>
        <taxon>Alphaproteobacteria</taxon>
        <taxon>Acetobacterales</taxon>
        <taxon>Roseomonadaceae</taxon>
        <taxon>Belnapia</taxon>
    </lineage>
</organism>
<keyword evidence="1" id="KW-1133">Transmembrane helix</keyword>
<keyword evidence="3" id="KW-1185">Reference proteome</keyword>
<dbReference type="RefSeq" id="WP_090561170.1">
    <property type="nucleotide sequence ID" value="NZ_FMXZ01000002.1"/>
</dbReference>
<dbReference type="Proteomes" id="UP000198925">
    <property type="component" value="Unassembled WGS sequence"/>
</dbReference>
<evidence type="ECO:0000313" key="3">
    <source>
        <dbReference type="Proteomes" id="UP000198925"/>
    </source>
</evidence>
<evidence type="ECO:0000256" key="1">
    <source>
        <dbReference type="SAM" id="Phobius"/>
    </source>
</evidence>
<protein>
    <submittedName>
        <fullName evidence="2">Uncharacterized protein</fullName>
    </submittedName>
</protein>
<dbReference type="EMBL" id="FMZX01000010">
    <property type="protein sequence ID" value="SDD62200.1"/>
    <property type="molecule type" value="Genomic_DNA"/>
</dbReference>
<dbReference type="STRING" id="938405.SAMN02927895_01034"/>
<keyword evidence="1" id="KW-0812">Transmembrane</keyword>
<gene>
    <name evidence="2" type="ORF">SAMN04487779_1010108</name>
</gene>
<proteinExistence type="predicted"/>
<accession>A0A1G6W8C8</accession>
<feature type="transmembrane region" description="Helical" evidence="1">
    <location>
        <begin position="24"/>
        <end position="52"/>
    </location>
</feature>
<name>A0A1G6W8C8_9PROT</name>
<dbReference type="AlphaFoldDB" id="A0A1G6W8C8"/>
<sequence>MLGQAVPTLVLTTLGWFGQMGTAWLWQTLGILLAWGLLSTTLVGCAGAWIALGRARRPEGKAEAVRRGSVAG</sequence>
<keyword evidence="1" id="KW-0472">Membrane</keyword>
<evidence type="ECO:0000313" key="2">
    <source>
        <dbReference type="EMBL" id="SDD62200.1"/>
    </source>
</evidence>